<feature type="region of interest" description="G4" evidence="5">
    <location>
        <begin position="213"/>
        <end position="216"/>
    </location>
</feature>
<dbReference type="NCBIfam" id="NF000908">
    <property type="entry name" value="PRK00089.1"/>
    <property type="match status" value="1"/>
</dbReference>
<dbReference type="CDD" id="cd04163">
    <property type="entry name" value="Era"/>
    <property type="match status" value="1"/>
</dbReference>
<evidence type="ECO:0000256" key="4">
    <source>
        <dbReference type="ARBA" id="ARBA00023134"/>
    </source>
</evidence>
<keyword evidence="9" id="KW-1185">Reference proteome</keyword>
<evidence type="ECO:0000256" key="1">
    <source>
        <dbReference type="ARBA" id="ARBA00007921"/>
    </source>
</evidence>
<proteinExistence type="inferred from homology"/>
<dbReference type="CDD" id="cd22534">
    <property type="entry name" value="KH-II_Era"/>
    <property type="match status" value="1"/>
</dbReference>
<feature type="region of interest" description="G2" evidence="5">
    <location>
        <begin position="129"/>
        <end position="133"/>
    </location>
</feature>
<feature type="region of interest" description="G3" evidence="5">
    <location>
        <begin position="150"/>
        <end position="153"/>
    </location>
</feature>
<dbReference type="SUPFAM" id="SSF52540">
    <property type="entry name" value="P-loop containing nucleoside triphosphate hydrolases"/>
    <property type="match status" value="1"/>
</dbReference>
<dbReference type="Pfam" id="PF07650">
    <property type="entry name" value="KH_2"/>
    <property type="match status" value="1"/>
</dbReference>
<keyword evidence="4 5" id="KW-0342">GTP-binding</keyword>
<reference evidence="8 9" key="1">
    <citation type="journal article" date="2024" name="Nat. Commun.">
        <title>Phylogenomics reveals the evolutionary origins of lichenization in chlorophyte algae.</title>
        <authorList>
            <person name="Puginier C."/>
            <person name="Libourel C."/>
            <person name="Otte J."/>
            <person name="Skaloud P."/>
            <person name="Haon M."/>
            <person name="Grisel S."/>
            <person name="Petersen M."/>
            <person name="Berrin J.G."/>
            <person name="Delaux P.M."/>
            <person name="Dal Grande F."/>
            <person name="Keller J."/>
        </authorList>
    </citation>
    <scope>NUCLEOTIDE SEQUENCE [LARGE SCALE GENOMIC DNA]</scope>
    <source>
        <strain evidence="8 9">SAG 2145</strain>
    </source>
</reference>
<evidence type="ECO:0000259" key="7">
    <source>
        <dbReference type="PROSITE" id="PS51713"/>
    </source>
</evidence>
<comment type="similarity">
    <text evidence="1 5">Belongs to the TRAFAC class TrmE-Era-EngA-EngB-Septin-like GTPase superfamily. Era GTPase family.</text>
</comment>
<dbReference type="GO" id="GO:0043024">
    <property type="term" value="F:ribosomal small subunit binding"/>
    <property type="evidence" value="ECO:0007669"/>
    <property type="project" value="TreeGrafter"/>
</dbReference>
<dbReference type="InterPro" id="IPR015946">
    <property type="entry name" value="KH_dom-like_a/b"/>
</dbReference>
<evidence type="ECO:0000256" key="6">
    <source>
        <dbReference type="SAM" id="MobiDB-lite"/>
    </source>
</evidence>
<gene>
    <name evidence="8" type="ORF">WJX74_009853</name>
</gene>
<dbReference type="PROSITE" id="PS51713">
    <property type="entry name" value="G_ERA"/>
    <property type="match status" value="1"/>
</dbReference>
<dbReference type="InterPro" id="IPR004044">
    <property type="entry name" value="KH_dom_type_2"/>
</dbReference>
<dbReference type="EMBL" id="JALJOS010000007">
    <property type="protein sequence ID" value="KAK9836865.1"/>
    <property type="molecule type" value="Genomic_DNA"/>
</dbReference>
<dbReference type="GO" id="GO:0019843">
    <property type="term" value="F:rRNA binding"/>
    <property type="evidence" value="ECO:0007669"/>
    <property type="project" value="TreeGrafter"/>
</dbReference>
<dbReference type="HAMAP" id="MF_00367">
    <property type="entry name" value="GTPase_Era"/>
    <property type="match status" value="1"/>
</dbReference>
<dbReference type="InterPro" id="IPR030388">
    <property type="entry name" value="G_ERA_dom"/>
</dbReference>
<accession>A0AAW1RRU3</accession>
<dbReference type="GO" id="GO:0005525">
    <property type="term" value="F:GTP binding"/>
    <property type="evidence" value="ECO:0007669"/>
    <property type="project" value="UniProtKB-UniRule"/>
</dbReference>
<evidence type="ECO:0000313" key="9">
    <source>
        <dbReference type="Proteomes" id="UP001438707"/>
    </source>
</evidence>
<dbReference type="GO" id="GO:0000028">
    <property type="term" value="P:ribosomal small subunit assembly"/>
    <property type="evidence" value="ECO:0007669"/>
    <property type="project" value="TreeGrafter"/>
</dbReference>
<dbReference type="PANTHER" id="PTHR42698:SF2">
    <property type="entry name" value="GTPASE ERA-LIKE, CHLOROPLASTIC"/>
    <property type="match status" value="1"/>
</dbReference>
<dbReference type="InterPro" id="IPR027417">
    <property type="entry name" value="P-loop_NTPase"/>
</dbReference>
<dbReference type="Proteomes" id="UP001438707">
    <property type="component" value="Unassembled WGS sequence"/>
</dbReference>
<dbReference type="Gene3D" id="3.30.300.20">
    <property type="match status" value="1"/>
</dbReference>
<evidence type="ECO:0000313" key="8">
    <source>
        <dbReference type="EMBL" id="KAK9836865.1"/>
    </source>
</evidence>
<feature type="region of interest" description="G5" evidence="5">
    <location>
        <begin position="242"/>
        <end position="244"/>
    </location>
</feature>
<comment type="caution">
    <text evidence="8">The sequence shown here is derived from an EMBL/GenBank/DDBJ whole genome shotgun (WGS) entry which is preliminary data.</text>
</comment>
<protein>
    <recommendedName>
        <fullName evidence="7">Era-type G domain-containing protein</fullName>
    </recommendedName>
</protein>
<keyword evidence="3" id="KW-0694">RNA-binding</keyword>
<dbReference type="InterPro" id="IPR005662">
    <property type="entry name" value="GTPase_Era-like"/>
</dbReference>
<dbReference type="NCBIfam" id="TIGR00231">
    <property type="entry name" value="small_GTP"/>
    <property type="match status" value="1"/>
</dbReference>
<evidence type="ECO:0000256" key="3">
    <source>
        <dbReference type="ARBA" id="ARBA00022884"/>
    </source>
</evidence>
<dbReference type="AlphaFoldDB" id="A0AAW1RRU3"/>
<dbReference type="NCBIfam" id="TIGR00436">
    <property type="entry name" value="era"/>
    <property type="match status" value="1"/>
</dbReference>
<evidence type="ECO:0000256" key="2">
    <source>
        <dbReference type="ARBA" id="ARBA00022741"/>
    </source>
</evidence>
<dbReference type="InterPro" id="IPR009019">
    <property type="entry name" value="KH_sf_prok-type"/>
</dbReference>
<dbReference type="Gene3D" id="3.40.50.300">
    <property type="entry name" value="P-loop containing nucleotide triphosphate hydrolases"/>
    <property type="match status" value="1"/>
</dbReference>
<dbReference type="Pfam" id="PF01926">
    <property type="entry name" value="MMR_HSR1"/>
    <property type="match status" value="1"/>
</dbReference>
<name>A0AAW1RRU3_9CHLO</name>
<organism evidence="8 9">
    <name type="scientific">Apatococcus lobatus</name>
    <dbReference type="NCBI Taxonomy" id="904363"/>
    <lineage>
        <taxon>Eukaryota</taxon>
        <taxon>Viridiplantae</taxon>
        <taxon>Chlorophyta</taxon>
        <taxon>core chlorophytes</taxon>
        <taxon>Trebouxiophyceae</taxon>
        <taxon>Chlorellales</taxon>
        <taxon>Chlorellaceae</taxon>
        <taxon>Apatococcus</taxon>
    </lineage>
</organism>
<dbReference type="InterPro" id="IPR006073">
    <property type="entry name" value="GTP-bd"/>
</dbReference>
<keyword evidence="2 5" id="KW-0547">Nucleotide-binding</keyword>
<feature type="region of interest" description="G1" evidence="5">
    <location>
        <begin position="103"/>
        <end position="110"/>
    </location>
</feature>
<dbReference type="SUPFAM" id="SSF54814">
    <property type="entry name" value="Prokaryotic type KH domain (KH-domain type II)"/>
    <property type="match status" value="1"/>
</dbReference>
<sequence length="386" mass="42717">MESRISVHGTTCGVLTPPATNRLPRQLPQAIPGRAQIQRGSRELARCPRDCACQARVKRPRSKAPEPPLELEEGESLPEDLEGPDFSVEDPPGHRTGYVALIGWPNAGKSTLLNAMLGQKLSIVTRKAQTTRHKLLGILSEPDYQMILFDTPGIIQHQKNELDKRMMGNVQQAMKDSEAMLAVIDAAHKPLKDLAALQPGPDWSGPPLAMVLNKVDLLTPQQQADLKQHFLENSQAEEVFLASAAGGGGVAAIRDWAASKLPEGPSLYSKEVVSERPERFFLAEILREKVFEQYRQEIPYCSTVQVYNYIDRQGNGKDLVEANIVVEREAHRPIILGREGSALKKLSTAARLSMESFLGKGVYLDLSVKVQDKWRDSSQSVQQLGY</sequence>
<dbReference type="InterPro" id="IPR005225">
    <property type="entry name" value="Small_GTP-bd"/>
</dbReference>
<evidence type="ECO:0000256" key="5">
    <source>
        <dbReference type="PROSITE-ProRule" id="PRU01050"/>
    </source>
</evidence>
<dbReference type="PRINTS" id="PR00326">
    <property type="entry name" value="GTP1OBG"/>
</dbReference>
<feature type="domain" description="Era-type G" evidence="7">
    <location>
        <begin position="95"/>
        <end position="263"/>
    </location>
</feature>
<feature type="compositionally biased region" description="Acidic residues" evidence="6">
    <location>
        <begin position="69"/>
        <end position="83"/>
    </location>
</feature>
<feature type="region of interest" description="Disordered" evidence="6">
    <location>
        <begin position="55"/>
        <end position="83"/>
    </location>
</feature>
<dbReference type="PANTHER" id="PTHR42698">
    <property type="entry name" value="GTPASE ERA"/>
    <property type="match status" value="1"/>
</dbReference>